<dbReference type="AlphaFoldDB" id="A0A1Y5IBJ3"/>
<keyword evidence="3 7" id="KW-0489">Methyltransferase</keyword>
<dbReference type="GO" id="GO:0008757">
    <property type="term" value="F:S-adenosylmethionine-dependent methyltransferase activity"/>
    <property type="evidence" value="ECO:0007669"/>
    <property type="project" value="InterPro"/>
</dbReference>
<dbReference type="InterPro" id="IPR050447">
    <property type="entry name" value="Erg6_SMT_methyltransf"/>
</dbReference>
<evidence type="ECO:0000256" key="4">
    <source>
        <dbReference type="ARBA" id="ARBA00022679"/>
    </source>
</evidence>
<gene>
    <name evidence="7" type="ORF">BE221DRAFT_145305</name>
</gene>
<dbReference type="GO" id="GO:0032259">
    <property type="term" value="P:methylation"/>
    <property type="evidence" value="ECO:0007669"/>
    <property type="project" value="UniProtKB-KW"/>
</dbReference>
<dbReference type="InterPro" id="IPR029063">
    <property type="entry name" value="SAM-dependent_MTases_sf"/>
</dbReference>
<dbReference type="PANTHER" id="PTHR44068">
    <property type="entry name" value="ZGC:194242"/>
    <property type="match status" value="1"/>
</dbReference>
<accession>A0A1Y5IBJ3</accession>
<evidence type="ECO:0000259" key="6">
    <source>
        <dbReference type="SMART" id="SM00828"/>
    </source>
</evidence>
<comment type="pathway">
    <text evidence="1">Alkaloid biosynthesis.</text>
</comment>
<dbReference type="PANTHER" id="PTHR44068:SF11">
    <property type="entry name" value="GERANYL DIPHOSPHATE 2-C-METHYLTRANSFERASE"/>
    <property type="match status" value="1"/>
</dbReference>
<keyword evidence="4 7" id="KW-0808">Transferase</keyword>
<dbReference type="InterPro" id="IPR020803">
    <property type="entry name" value="MeTfrase_dom"/>
</dbReference>
<dbReference type="EMBL" id="KZ155780">
    <property type="protein sequence ID" value="OUS46851.1"/>
    <property type="molecule type" value="Genomic_DNA"/>
</dbReference>
<name>A0A1Y5IBJ3_OSTTA</name>
<evidence type="ECO:0000256" key="2">
    <source>
        <dbReference type="ARBA" id="ARBA00022589"/>
    </source>
</evidence>
<reference evidence="7" key="1">
    <citation type="submission" date="2017-04" db="EMBL/GenBank/DDBJ databases">
        <title>Population genomics of picophytoplankton unveils novel chromosome hypervariability.</title>
        <authorList>
            <consortium name="DOE Joint Genome Institute"/>
            <person name="Blanc-Mathieu R."/>
            <person name="Krasovec M."/>
            <person name="Hebrard M."/>
            <person name="Yau S."/>
            <person name="Desgranges E."/>
            <person name="Martin J."/>
            <person name="Schackwitz W."/>
            <person name="Kuo A."/>
            <person name="Salin G."/>
            <person name="Donnadieu C."/>
            <person name="Desdevises Y."/>
            <person name="Sanchez-Ferandin S."/>
            <person name="Moreau H."/>
            <person name="Rivals E."/>
            <person name="Grigoriev I.V."/>
            <person name="Grimsley N."/>
            <person name="Eyre-Walker A."/>
            <person name="Piganeau G."/>
        </authorList>
    </citation>
    <scope>NUCLEOTIDE SEQUENCE [LARGE SCALE GENOMIC DNA]</scope>
    <source>
        <strain evidence="7">RCC 1115</strain>
    </source>
</reference>
<keyword evidence="2" id="KW-0017">Alkaloid metabolism</keyword>
<dbReference type="GO" id="GO:0009820">
    <property type="term" value="P:alkaloid metabolic process"/>
    <property type="evidence" value="ECO:0007669"/>
    <property type="project" value="UniProtKB-KW"/>
</dbReference>
<dbReference type="InterPro" id="IPR013216">
    <property type="entry name" value="Methyltransf_11"/>
</dbReference>
<evidence type="ECO:0000313" key="7">
    <source>
        <dbReference type="EMBL" id="OUS46851.1"/>
    </source>
</evidence>
<feature type="domain" description="Polyketide synthase-like methyltransferase" evidence="6">
    <location>
        <begin position="50"/>
        <end position="287"/>
    </location>
</feature>
<evidence type="ECO:0000256" key="1">
    <source>
        <dbReference type="ARBA" id="ARBA00004913"/>
    </source>
</evidence>
<dbReference type="eggNOG" id="KOG1269">
    <property type="taxonomic scope" value="Eukaryota"/>
</dbReference>
<dbReference type="Pfam" id="PF08241">
    <property type="entry name" value="Methyltransf_11"/>
    <property type="match status" value="1"/>
</dbReference>
<dbReference type="Gene3D" id="3.40.50.150">
    <property type="entry name" value="Vaccinia Virus protein VP39"/>
    <property type="match status" value="1"/>
</dbReference>
<dbReference type="Proteomes" id="UP000195557">
    <property type="component" value="Unassembled WGS sequence"/>
</dbReference>
<dbReference type="SMART" id="SM00828">
    <property type="entry name" value="PKS_MT"/>
    <property type="match status" value="1"/>
</dbReference>
<dbReference type="SUPFAM" id="SSF53335">
    <property type="entry name" value="S-adenosyl-L-methionine-dependent methyltransferases"/>
    <property type="match status" value="1"/>
</dbReference>
<dbReference type="CDD" id="cd02440">
    <property type="entry name" value="AdoMet_MTases"/>
    <property type="match status" value="1"/>
</dbReference>
<protein>
    <submittedName>
        <fullName evidence="7">Sarcosine-dimethylglycine methyltransferase</fullName>
    </submittedName>
</protein>
<evidence type="ECO:0000256" key="5">
    <source>
        <dbReference type="ARBA" id="ARBA00022691"/>
    </source>
</evidence>
<evidence type="ECO:0000256" key="3">
    <source>
        <dbReference type="ARBA" id="ARBA00022603"/>
    </source>
</evidence>
<organism evidence="7">
    <name type="scientific">Ostreococcus tauri</name>
    <name type="common">Marine green alga</name>
    <dbReference type="NCBI Taxonomy" id="70448"/>
    <lineage>
        <taxon>Eukaryota</taxon>
        <taxon>Viridiplantae</taxon>
        <taxon>Chlorophyta</taxon>
        <taxon>Mamiellophyceae</taxon>
        <taxon>Mamiellales</taxon>
        <taxon>Bathycoccaceae</taxon>
        <taxon>Ostreococcus</taxon>
    </lineage>
</organism>
<proteinExistence type="predicted"/>
<sequence>MIGADFVGKQFDKAEVGKKVLEQYDDAQQRAFYTVVMGGGGDDIHFGIYRAPGDGVRESSAATTEWMMTQLDMARPIGAGDRVLDVGSGHGGGSHALAKRFGCKVLGYNIGPQQNAQNLAKAKELGLGDLVDAVVGDINQPFPADWTDSFDSVWSCEVLCHAGDKTELFKEIYRVMKPGAAFVFSDIMGADGADEKTLKGFTDRNATTVMGRPSGYMQCIKDAGLDYVTWWDGSNHLETYFRDMINQIHTHREEMLSKGITEQYLNNWLESLTERADTQRDKGVFAWGVFVCRKPLA</sequence>
<keyword evidence="5" id="KW-0949">S-adenosyl-L-methionine</keyword>